<proteinExistence type="predicted"/>
<comment type="caution">
    <text evidence="2">The sequence shown here is derived from an EMBL/GenBank/DDBJ whole genome shotgun (WGS) entry which is preliminary data.</text>
</comment>
<dbReference type="PANTHER" id="PTHR42029:SF2">
    <property type="entry name" value="WAX SYNTHASE DOMAIN-CONTAINING PROTEIN"/>
    <property type="match status" value="1"/>
</dbReference>
<reference evidence="2" key="1">
    <citation type="submission" date="2021-05" db="EMBL/GenBank/DDBJ databases">
        <authorList>
            <person name="Stam R."/>
        </authorList>
    </citation>
    <scope>NUCLEOTIDE SEQUENCE</scope>
    <source>
        <strain evidence="2">CS162</strain>
    </source>
</reference>
<dbReference type="AlphaFoldDB" id="A0A8J2IC69"/>
<accession>A0A8J2IC69</accession>
<gene>
    <name evidence="2" type="ORF">ALTATR162_LOCUS11621</name>
</gene>
<feature type="compositionally biased region" description="Acidic residues" evidence="1">
    <location>
        <begin position="60"/>
        <end position="81"/>
    </location>
</feature>
<dbReference type="Proteomes" id="UP000676310">
    <property type="component" value="Unassembled WGS sequence"/>
</dbReference>
<evidence type="ECO:0000313" key="3">
    <source>
        <dbReference type="Proteomes" id="UP000676310"/>
    </source>
</evidence>
<evidence type="ECO:0000313" key="2">
    <source>
        <dbReference type="EMBL" id="CAG5186578.1"/>
    </source>
</evidence>
<dbReference type="OrthoDB" id="5343383at2759"/>
<dbReference type="EMBL" id="CAJRGZ010000030">
    <property type="protein sequence ID" value="CAG5186578.1"/>
    <property type="molecule type" value="Genomic_DNA"/>
</dbReference>
<dbReference type="RefSeq" id="XP_043175198.1">
    <property type="nucleotide sequence ID" value="XM_043319263.1"/>
</dbReference>
<evidence type="ECO:0000256" key="1">
    <source>
        <dbReference type="SAM" id="MobiDB-lite"/>
    </source>
</evidence>
<keyword evidence="3" id="KW-1185">Reference proteome</keyword>
<dbReference type="PANTHER" id="PTHR42029">
    <property type="entry name" value="AN04G07800"/>
    <property type="match status" value="1"/>
</dbReference>
<name>A0A8J2IC69_9PLEO</name>
<sequence length="176" mass="20383">MKPIYSRDKCVAAIYDFYDFLGKMLLDLPASIIYPPPSNGEEDDAEASDDNREHETPPTSDDETDDEGDENDDSEVDDESEDVKWGPCWPVRHFFAMLKNYFIKLNFIPYSSQRIVQVWTERYTDHNQIPKGIAEFLQSIYHKHGWPNLNVYRKEACLAELEKATGTKGTKYYNLG</sequence>
<dbReference type="GeneID" id="67011914"/>
<feature type="region of interest" description="Disordered" evidence="1">
    <location>
        <begin position="32"/>
        <end position="82"/>
    </location>
</feature>
<organism evidence="2 3">
    <name type="scientific">Alternaria atra</name>
    <dbReference type="NCBI Taxonomy" id="119953"/>
    <lineage>
        <taxon>Eukaryota</taxon>
        <taxon>Fungi</taxon>
        <taxon>Dikarya</taxon>
        <taxon>Ascomycota</taxon>
        <taxon>Pezizomycotina</taxon>
        <taxon>Dothideomycetes</taxon>
        <taxon>Pleosporomycetidae</taxon>
        <taxon>Pleosporales</taxon>
        <taxon>Pleosporineae</taxon>
        <taxon>Pleosporaceae</taxon>
        <taxon>Alternaria</taxon>
        <taxon>Alternaria sect. Ulocladioides</taxon>
    </lineage>
</organism>
<protein>
    <submittedName>
        <fullName evidence="2">Uncharacterized protein</fullName>
    </submittedName>
</protein>